<feature type="domain" description="DUF4126" evidence="2">
    <location>
        <begin position="6"/>
        <end position="171"/>
    </location>
</feature>
<protein>
    <submittedName>
        <fullName evidence="3">DUF4126 domain-containing protein</fullName>
    </submittedName>
</protein>
<evidence type="ECO:0000256" key="1">
    <source>
        <dbReference type="SAM" id="Phobius"/>
    </source>
</evidence>
<dbReference type="AlphaFoldDB" id="A0A5B8NLP3"/>
<evidence type="ECO:0000259" key="2">
    <source>
        <dbReference type="Pfam" id="PF13548"/>
    </source>
</evidence>
<dbReference type="Proteomes" id="UP000318453">
    <property type="component" value="Chromosome"/>
</dbReference>
<evidence type="ECO:0000313" key="4">
    <source>
        <dbReference type="Proteomes" id="UP000318453"/>
    </source>
</evidence>
<keyword evidence="4" id="KW-1185">Reference proteome</keyword>
<keyword evidence="1" id="KW-1133">Transmembrane helix</keyword>
<dbReference type="EMBL" id="CP042326">
    <property type="protein sequence ID" value="QDZ39857.1"/>
    <property type="molecule type" value="Genomic_DNA"/>
</dbReference>
<dbReference type="InterPro" id="IPR025196">
    <property type="entry name" value="DUF4126"/>
</dbReference>
<sequence length="188" mass="20728">MIIEVLAVLAVSAAAGMRIALPLLMIGFIESREFWSNVPLLDRIHPQVVLAILISWSLFELLGSKQLLGQRVLQLIQLALSPLAGLLLAVTVGRFADYSTAQLWLIGISGGLFAFVLQLVQVGWFFRLRGIPPWVAVGEDILSVLLVIYAFNAPEQGGLIAMMLLWLAIRSSSAWKKWHHSSKTVTKN</sequence>
<keyword evidence="1" id="KW-0812">Transmembrane</keyword>
<proteinExistence type="predicted"/>
<reference evidence="3" key="1">
    <citation type="submission" date="2019-08" db="EMBL/GenBank/DDBJ databases">
        <title>Carotenoids and Carotenoid Binding Proteins in the Halophilic Cyanobacterium Euhalothece sp. ZM00.</title>
        <authorList>
            <person name="Cho S.M."/>
            <person name="Song J.Y."/>
            <person name="Park Y.-I."/>
        </authorList>
    </citation>
    <scope>NUCLEOTIDE SEQUENCE [LARGE SCALE GENOMIC DNA]</scope>
    <source>
        <strain evidence="3">Z-M001</strain>
    </source>
</reference>
<keyword evidence="1" id="KW-0472">Membrane</keyword>
<dbReference type="KEGG" id="enn:FRE64_07825"/>
<feature type="transmembrane region" description="Helical" evidence="1">
    <location>
        <begin position="75"/>
        <end position="96"/>
    </location>
</feature>
<organism evidence="3 4">
    <name type="scientific">Euhalothece natronophila Z-M001</name>
    <dbReference type="NCBI Taxonomy" id="522448"/>
    <lineage>
        <taxon>Bacteria</taxon>
        <taxon>Bacillati</taxon>
        <taxon>Cyanobacteriota</taxon>
        <taxon>Cyanophyceae</taxon>
        <taxon>Oscillatoriophycideae</taxon>
        <taxon>Chroococcales</taxon>
        <taxon>Halothecacae</taxon>
        <taxon>Halothece cluster</taxon>
        <taxon>Euhalothece</taxon>
    </lineage>
</organism>
<feature type="transmembrane region" description="Helical" evidence="1">
    <location>
        <begin position="102"/>
        <end position="126"/>
    </location>
</feature>
<gene>
    <name evidence="3" type="ORF">FRE64_07825</name>
</gene>
<dbReference type="RefSeq" id="WP_146295454.1">
    <property type="nucleotide sequence ID" value="NZ_CP042326.1"/>
</dbReference>
<name>A0A5B8NLP3_9CHRO</name>
<evidence type="ECO:0000313" key="3">
    <source>
        <dbReference type="EMBL" id="QDZ39857.1"/>
    </source>
</evidence>
<dbReference type="OrthoDB" id="530021at2"/>
<dbReference type="Pfam" id="PF13548">
    <property type="entry name" value="DUF4126"/>
    <property type="match status" value="1"/>
</dbReference>
<accession>A0A5B8NLP3</accession>